<evidence type="ECO:0000313" key="11">
    <source>
        <dbReference type="Proteomes" id="UP000011910"/>
    </source>
</evidence>
<gene>
    <name evidence="10" type="primary">kinA_1</name>
    <name evidence="10" type="ORF">ADICEAN_01521</name>
</gene>
<dbReference type="SUPFAM" id="SSF55785">
    <property type="entry name" value="PYP-like sensor domain (PAS domain)"/>
    <property type="match status" value="4"/>
</dbReference>
<dbReference type="AlphaFoldDB" id="M7NY95"/>
<evidence type="ECO:0000256" key="4">
    <source>
        <dbReference type="ARBA" id="ARBA00022679"/>
    </source>
</evidence>
<dbReference type="InterPro" id="IPR003661">
    <property type="entry name" value="HisK_dim/P_dom"/>
</dbReference>
<feature type="domain" description="Histidine kinase" evidence="7">
    <location>
        <begin position="983"/>
        <end position="1193"/>
    </location>
</feature>
<accession>M7NY95</accession>
<dbReference type="NCBIfam" id="TIGR00229">
    <property type="entry name" value="sensory_box"/>
    <property type="match status" value="1"/>
</dbReference>
<dbReference type="SUPFAM" id="SSF55874">
    <property type="entry name" value="ATPase domain of HSP90 chaperone/DNA topoisomerase II/histidine kinase"/>
    <property type="match status" value="1"/>
</dbReference>
<dbReference type="FunFam" id="3.30.450.20:FF:000099">
    <property type="entry name" value="Sensory box sensor histidine kinase"/>
    <property type="match status" value="1"/>
</dbReference>
<dbReference type="PANTHER" id="PTHR43304:SF1">
    <property type="entry name" value="PAC DOMAIN-CONTAINING PROTEIN"/>
    <property type="match status" value="1"/>
</dbReference>
<dbReference type="InterPro" id="IPR004358">
    <property type="entry name" value="Sig_transdc_His_kin-like_C"/>
</dbReference>
<dbReference type="InterPro" id="IPR000700">
    <property type="entry name" value="PAS-assoc_C"/>
</dbReference>
<dbReference type="InterPro" id="IPR052162">
    <property type="entry name" value="Sensor_kinase/Photoreceptor"/>
</dbReference>
<dbReference type="Gene3D" id="3.30.450.40">
    <property type="match status" value="1"/>
</dbReference>
<comment type="catalytic activity">
    <reaction evidence="1">
        <text>ATP + protein L-histidine = ADP + protein N-phospho-L-histidine.</text>
        <dbReference type="EC" id="2.7.13.3"/>
    </reaction>
</comment>
<dbReference type="Gene3D" id="3.30.450.20">
    <property type="entry name" value="PAS domain"/>
    <property type="match status" value="6"/>
</dbReference>
<dbReference type="Pfam" id="PF08447">
    <property type="entry name" value="PAS_3"/>
    <property type="match status" value="1"/>
</dbReference>
<dbReference type="Proteomes" id="UP000011910">
    <property type="component" value="Unassembled WGS sequence"/>
</dbReference>
<dbReference type="InterPro" id="IPR003018">
    <property type="entry name" value="GAF"/>
</dbReference>
<evidence type="ECO:0000259" key="7">
    <source>
        <dbReference type="PROSITE" id="PS50109"/>
    </source>
</evidence>
<dbReference type="SMART" id="SM00091">
    <property type="entry name" value="PAS"/>
    <property type="match status" value="2"/>
</dbReference>
<feature type="domain" description="PAC" evidence="9">
    <location>
        <begin position="900"/>
        <end position="952"/>
    </location>
</feature>
<feature type="domain" description="PAS" evidence="8">
    <location>
        <begin position="19"/>
        <end position="93"/>
    </location>
</feature>
<dbReference type="SUPFAM" id="SSF47384">
    <property type="entry name" value="Homodimeric domain of signal transducing histidine kinase"/>
    <property type="match status" value="1"/>
</dbReference>
<dbReference type="STRING" id="1279009.ADICEAN_01521"/>
<dbReference type="PANTHER" id="PTHR43304">
    <property type="entry name" value="PHYTOCHROME-LIKE PROTEIN CPH1"/>
    <property type="match status" value="1"/>
</dbReference>
<evidence type="ECO:0000256" key="2">
    <source>
        <dbReference type="ARBA" id="ARBA00012438"/>
    </source>
</evidence>
<dbReference type="InterPro" id="IPR013655">
    <property type="entry name" value="PAS_fold_3"/>
</dbReference>
<dbReference type="InterPro" id="IPR001610">
    <property type="entry name" value="PAC"/>
</dbReference>
<keyword evidence="6" id="KW-0175">Coiled coil</keyword>
<dbReference type="SMART" id="SM00065">
    <property type="entry name" value="GAF"/>
    <property type="match status" value="1"/>
</dbReference>
<keyword evidence="11" id="KW-1185">Reference proteome</keyword>
<dbReference type="eggNOG" id="COG3706">
    <property type="taxonomic scope" value="Bacteria"/>
</dbReference>
<dbReference type="SMART" id="SM00387">
    <property type="entry name" value="HATPase_c"/>
    <property type="match status" value="1"/>
</dbReference>
<dbReference type="CDD" id="cd00082">
    <property type="entry name" value="HisKA"/>
    <property type="match status" value="1"/>
</dbReference>
<proteinExistence type="predicted"/>
<protein>
    <recommendedName>
        <fullName evidence="2">histidine kinase</fullName>
        <ecNumber evidence="2">2.7.13.3</ecNumber>
    </recommendedName>
</protein>
<dbReference type="Gene3D" id="1.10.287.130">
    <property type="match status" value="1"/>
</dbReference>
<feature type="coiled-coil region" evidence="6">
    <location>
        <begin position="943"/>
        <end position="974"/>
    </location>
</feature>
<comment type="caution">
    <text evidence="10">The sequence shown here is derived from an EMBL/GenBank/DDBJ whole genome shotgun (WGS) entry which is preliminary data.</text>
</comment>
<dbReference type="SUPFAM" id="SSF55781">
    <property type="entry name" value="GAF domain-like"/>
    <property type="match status" value="1"/>
</dbReference>
<sequence>MPTPTDRSRSNHTPSPLQATAPFQAMAELSPDLLLLANPQTRTITYANQQLRQQLGYAPEAALQQGFSFLEELLKPAGRQAFAAHVQAAASLPEGKQRQWQAQLKGANGHWHCFSICCTALGATAPSQLLLLTLRRQQPPLPQEARQSTGNIGDDQLLRATIDSSLDMIQVFKAVRDAKGTIIDFEWILINETSKKIFGPVVGQCLLQHNPGVKKEGIFDTFVRVVETGIPDQQERYYPHEQFKGWYYQSVVKFDDGVATTTADITLLKQAQQDLLQSKTLLQDVIDAPRIGMAVYKALRNEKGEIFDFVHEFINRASLEMLEGEDFTGKPFSAHGENALVQLPQFIEVIESGKRNNYVREADFLGQKVWFAITNSPLEGDRLLHTWEDVTERKIAEQEIRENRNLIKTVFDVSLNPIAYHKAVRDTAGEIVDFEFQLENREARKYALENRTGNRYSEAYPGIKDTIVFRLYCQVVETGKELNTEVQLKLMGRERWFHLMAVKLGDGLVATALDITERILSQEEILRLKEELAQKATDKYYSIFNAIDEGFCIYEVVYDDQETPTDLRWLEVNPAYNKQTGLEGVVGKLHSELGLATEKYWFNAFDQVVKTGDTVRFENWHEPTQRWYHVYASRIGQAEARQVAVVFEDITKRKKREKQQAFLLKFSDTLRTLSNEKAIEETPLQMLAEFLELDRAYVFVLYPDDDRAVVRAEHRKGSLVSILGEVRMSDFPETVRQIEDQTIVFNDIDGDTRLSDLNRTSLHAVDLQAFICASVRKGESNVIWSLAAATATPRVWTKEEVELIEIVAERIWAAAERARAEAALQESEARFRTLADAIPQLIWTNDAAGRASYFNQRWYQYSGLSPETSAGPGWQAIVHPSDAPAAKEKWQQALAQGASFETEYRLRNATGAYRWHLCRTMPLKDNAGNLLEWFGTATDIEDRKHIEEALASYNQLLEQQVEERTQALLEAEKLSVKGHMARTIAHEVRGPLVNINMVLELLQQEQAATKTQATTTYFDIIGKSTRRIEAFITELLSLTKNQNAAFAVHSLQQLVKETLTKAQDRLFLKHIQVEETYAKDCQVKADPEKLKIAILNIFHNAIDAMEAHKGVLRVVVRKNEQRYTALLIKDNGCGMNQEQLSKMFDAYYTQKPSGLGVGLANVRSILQSHGARIKVESKPGAGTTFMIYFDEVEQ</sequence>
<keyword evidence="4 10" id="KW-0808">Transferase</keyword>
<dbReference type="InterPro" id="IPR003594">
    <property type="entry name" value="HATPase_dom"/>
</dbReference>
<dbReference type="Pfam" id="PF00512">
    <property type="entry name" value="HisKA"/>
    <property type="match status" value="1"/>
</dbReference>
<dbReference type="SMART" id="SM00086">
    <property type="entry name" value="PAC"/>
    <property type="match status" value="1"/>
</dbReference>
<keyword evidence="5 10" id="KW-0418">Kinase</keyword>
<dbReference type="OrthoDB" id="5401121at2"/>
<dbReference type="Pfam" id="PF01590">
    <property type="entry name" value="GAF"/>
    <property type="match status" value="1"/>
</dbReference>
<dbReference type="PATRIC" id="fig|1279009.4.peg.1540"/>
<dbReference type="InterPro" id="IPR036097">
    <property type="entry name" value="HisK_dim/P_sf"/>
</dbReference>
<dbReference type="PROSITE" id="PS50109">
    <property type="entry name" value="HIS_KIN"/>
    <property type="match status" value="1"/>
</dbReference>
<name>M7NY95_9BACT</name>
<evidence type="ECO:0000313" key="10">
    <source>
        <dbReference type="EMBL" id="EMR03344.1"/>
    </source>
</evidence>
<dbReference type="InterPro" id="IPR000014">
    <property type="entry name" value="PAS"/>
</dbReference>
<evidence type="ECO:0000256" key="6">
    <source>
        <dbReference type="SAM" id="Coils"/>
    </source>
</evidence>
<evidence type="ECO:0000259" key="8">
    <source>
        <dbReference type="PROSITE" id="PS50112"/>
    </source>
</evidence>
<dbReference type="RefSeq" id="WP_009194920.1">
    <property type="nucleotide sequence ID" value="NZ_AODQ01000028.1"/>
</dbReference>
<dbReference type="InterPro" id="IPR029016">
    <property type="entry name" value="GAF-like_dom_sf"/>
</dbReference>
<evidence type="ECO:0000256" key="1">
    <source>
        <dbReference type="ARBA" id="ARBA00000085"/>
    </source>
</evidence>
<dbReference type="EMBL" id="AODQ01000028">
    <property type="protein sequence ID" value="EMR03344.1"/>
    <property type="molecule type" value="Genomic_DNA"/>
</dbReference>
<evidence type="ECO:0000256" key="3">
    <source>
        <dbReference type="ARBA" id="ARBA00022553"/>
    </source>
</evidence>
<dbReference type="PRINTS" id="PR00344">
    <property type="entry name" value="BCTRLSENSOR"/>
</dbReference>
<organism evidence="10 11">
    <name type="scientific">Cesiribacter andamanensis AMV16</name>
    <dbReference type="NCBI Taxonomy" id="1279009"/>
    <lineage>
        <taxon>Bacteria</taxon>
        <taxon>Pseudomonadati</taxon>
        <taxon>Bacteroidota</taxon>
        <taxon>Cytophagia</taxon>
        <taxon>Cytophagales</taxon>
        <taxon>Cesiribacteraceae</taxon>
        <taxon>Cesiribacter</taxon>
    </lineage>
</organism>
<dbReference type="InterPro" id="IPR005467">
    <property type="entry name" value="His_kinase_dom"/>
</dbReference>
<dbReference type="Gene3D" id="3.30.565.10">
    <property type="entry name" value="Histidine kinase-like ATPase, C-terminal domain"/>
    <property type="match status" value="1"/>
</dbReference>
<evidence type="ECO:0000256" key="5">
    <source>
        <dbReference type="ARBA" id="ARBA00022777"/>
    </source>
</evidence>
<dbReference type="Pfam" id="PF02518">
    <property type="entry name" value="HATPase_c"/>
    <property type="match status" value="1"/>
</dbReference>
<dbReference type="PROSITE" id="PS50113">
    <property type="entry name" value="PAC"/>
    <property type="match status" value="1"/>
</dbReference>
<dbReference type="CDD" id="cd00130">
    <property type="entry name" value="PAS"/>
    <property type="match status" value="1"/>
</dbReference>
<dbReference type="Pfam" id="PF13188">
    <property type="entry name" value="PAS_8"/>
    <property type="match status" value="1"/>
</dbReference>
<dbReference type="EC" id="2.7.13.3" evidence="2"/>
<evidence type="ECO:0000259" key="9">
    <source>
        <dbReference type="PROSITE" id="PS50113"/>
    </source>
</evidence>
<reference evidence="10 11" key="1">
    <citation type="journal article" date="2013" name="Genome Announc.">
        <title>Draft Genome Sequence of Cesiribacter andamanensis Strain AMV16T, Isolated from a Soil Sample from a Mud Volcano in the Andaman Islands, India.</title>
        <authorList>
            <person name="Shivaji S."/>
            <person name="Ara S."/>
            <person name="Begum Z."/>
            <person name="Srinivas T.N."/>
            <person name="Singh A."/>
            <person name="Kumar Pinnaka A."/>
        </authorList>
    </citation>
    <scope>NUCLEOTIDE SEQUENCE [LARGE SCALE GENOMIC DNA]</scope>
    <source>
        <strain evidence="10 11">AMV16</strain>
    </source>
</reference>
<dbReference type="SMART" id="SM00388">
    <property type="entry name" value="HisKA"/>
    <property type="match status" value="1"/>
</dbReference>
<keyword evidence="3" id="KW-0597">Phosphoprotein</keyword>
<dbReference type="InterPro" id="IPR036890">
    <property type="entry name" value="HATPase_C_sf"/>
</dbReference>
<dbReference type="PROSITE" id="PS50112">
    <property type="entry name" value="PAS"/>
    <property type="match status" value="2"/>
</dbReference>
<dbReference type="eggNOG" id="COG5002">
    <property type="taxonomic scope" value="Bacteria"/>
</dbReference>
<dbReference type="InterPro" id="IPR035965">
    <property type="entry name" value="PAS-like_dom_sf"/>
</dbReference>
<feature type="domain" description="PAS" evidence="8">
    <location>
        <begin position="827"/>
        <end position="897"/>
    </location>
</feature>
<dbReference type="GO" id="GO:0000155">
    <property type="term" value="F:phosphorelay sensor kinase activity"/>
    <property type="evidence" value="ECO:0007669"/>
    <property type="project" value="InterPro"/>
</dbReference>